<dbReference type="Proteomes" id="UP000673691">
    <property type="component" value="Unassembled WGS sequence"/>
</dbReference>
<feature type="non-terminal residue" evidence="2">
    <location>
        <position position="697"/>
    </location>
</feature>
<gene>
    <name evidence="2" type="ORF">BJ554DRAFT_1169</name>
</gene>
<comment type="caution">
    <text evidence="2">The sequence shown here is derived from an EMBL/GenBank/DDBJ whole genome shotgun (WGS) entry which is preliminary data.</text>
</comment>
<protein>
    <submittedName>
        <fullName evidence="2">Uncharacterized protein</fullName>
    </submittedName>
</protein>
<evidence type="ECO:0000256" key="1">
    <source>
        <dbReference type="SAM" id="MobiDB-lite"/>
    </source>
</evidence>
<dbReference type="EMBL" id="JAEFCI010008259">
    <property type="protein sequence ID" value="KAG5458580.1"/>
    <property type="molecule type" value="Genomic_DNA"/>
</dbReference>
<dbReference type="AlphaFoldDB" id="A0A8H7ZST8"/>
<name>A0A8H7ZST8_9FUNG</name>
<accession>A0A8H7ZST8</accession>
<reference evidence="2 3" key="1">
    <citation type="journal article" name="Sci. Rep.">
        <title>Genome-scale phylogenetic analyses confirm Olpidium as the closest living zoosporic fungus to the non-flagellated, terrestrial fungi.</title>
        <authorList>
            <person name="Chang Y."/>
            <person name="Rochon D."/>
            <person name="Sekimoto S."/>
            <person name="Wang Y."/>
            <person name="Chovatia M."/>
            <person name="Sandor L."/>
            <person name="Salamov A."/>
            <person name="Grigoriev I.V."/>
            <person name="Stajich J.E."/>
            <person name="Spatafora J.W."/>
        </authorList>
    </citation>
    <scope>NUCLEOTIDE SEQUENCE [LARGE SCALE GENOMIC DNA]</scope>
    <source>
        <strain evidence="2">S191</strain>
    </source>
</reference>
<keyword evidence="3" id="KW-1185">Reference proteome</keyword>
<sequence length="697" mass="77046">MLHWVLLEWHSHGVCTIDVKRTAGLLPLLDALVSSQHQEMRHGGASVGFCLSRLEIKLTSYWPEIPKSPASPHLCMPQHTATKRLRALAPVSWRCSSCWVSGANFRVGPCSHGRFQTASINAHTQTQDTHTHTHRIYIRNIRLAETNPASAGLRPLRRPRFKGQPDMLGRVGRGRVKVPGAAAQKAALAFPAGSTVVRSLSAARRDCVSASRRHGALHAAQWDDTDGPCAKAKKGAPIRTRSGPQPPRLFAPGGVRRAANAAICGSSASADELLAAELRVRPIQPLEFFFAELLKEPEERFAGDRESKWRNESFRRAEESVAGAETVSLSDLALLGDVREVLTQLLRTRQRGVPLESAEYEALFAAILAGPVSAADDLERCGLPGVTLVSHFPSELLLKNRPALSSTEAWQRYDTFLDLQGLRCLLRDLGIPCDRSAAELIIKISDDMRFQRRRERGADRLKSTFFNNHETLQHAYAYAALGQFAEADTTIMSLWESAPGIEDELPFHLMIREGAGNGEEVLENATLAAILVAEMEARGTVWTMEVAVKLIRSIKKAQQSYDDAKVLDELMLAVLDVVNRRDNSYAILASCGLSCNFSQAAVTQPGGPIDTSPVRVDHRYALRAFSNVAKCLSKGFFDLECLRWILRNLQRVEDLRNREAVRQTCLAVLQISDVLKRLGVEFTRDETNQLVSALILQ</sequence>
<proteinExistence type="predicted"/>
<feature type="region of interest" description="Disordered" evidence="1">
    <location>
        <begin position="152"/>
        <end position="172"/>
    </location>
</feature>
<feature type="region of interest" description="Disordered" evidence="1">
    <location>
        <begin position="228"/>
        <end position="247"/>
    </location>
</feature>
<organism evidence="2 3">
    <name type="scientific">Olpidium bornovanus</name>
    <dbReference type="NCBI Taxonomy" id="278681"/>
    <lineage>
        <taxon>Eukaryota</taxon>
        <taxon>Fungi</taxon>
        <taxon>Fungi incertae sedis</taxon>
        <taxon>Olpidiomycota</taxon>
        <taxon>Olpidiomycotina</taxon>
        <taxon>Olpidiomycetes</taxon>
        <taxon>Olpidiales</taxon>
        <taxon>Olpidiaceae</taxon>
        <taxon>Olpidium</taxon>
    </lineage>
</organism>
<evidence type="ECO:0000313" key="3">
    <source>
        <dbReference type="Proteomes" id="UP000673691"/>
    </source>
</evidence>
<evidence type="ECO:0000313" key="2">
    <source>
        <dbReference type="EMBL" id="KAG5458580.1"/>
    </source>
</evidence>